<name>A0A0G9H9A5_9GAMM</name>
<dbReference type="PATRIC" id="fig|1440762.4.peg.58"/>
<keyword evidence="1" id="KW-0472">Membrane</keyword>
<dbReference type="STRING" id="1440762.Y882_00310"/>
<evidence type="ECO:0000313" key="3">
    <source>
        <dbReference type="Proteomes" id="UP000035481"/>
    </source>
</evidence>
<protein>
    <submittedName>
        <fullName evidence="2">Uncharacterized protein</fullName>
    </submittedName>
</protein>
<dbReference type="Proteomes" id="UP000035481">
    <property type="component" value="Unassembled WGS sequence"/>
</dbReference>
<feature type="transmembrane region" description="Helical" evidence="1">
    <location>
        <begin position="6"/>
        <end position="27"/>
    </location>
</feature>
<dbReference type="RefSeq" id="WP_046969863.1">
    <property type="nucleotide sequence ID" value="NZ_JPLA01000001.1"/>
</dbReference>
<feature type="transmembrane region" description="Helical" evidence="1">
    <location>
        <begin position="283"/>
        <end position="305"/>
    </location>
</feature>
<dbReference type="EMBL" id="JPLA01000001">
    <property type="protein sequence ID" value="KLD66158.1"/>
    <property type="molecule type" value="Genomic_DNA"/>
</dbReference>
<keyword evidence="1" id="KW-1133">Transmembrane helix</keyword>
<gene>
    <name evidence="2" type="ORF">Y882_00310</name>
</gene>
<feature type="transmembrane region" description="Helical" evidence="1">
    <location>
        <begin position="193"/>
        <end position="214"/>
    </location>
</feature>
<accession>A0A0G9H9A5</accession>
<reference evidence="2 3" key="1">
    <citation type="journal article" date="2015" name="Antonie Van Leeuwenhoek">
        <title>A phylogenomic and molecular marker based taxonomic framework for the order Xanthomonadales: proposal to transfer the families Algiphilaceae and Solimonadaceae to the order Nevskiales ord. nov. and to create a new family within the order Xanthomonadales, the family Rhodanobacteraceae fam. nov., containing the genus Rhodanobacter and its closest relatives.</title>
        <authorList>
            <person name="Naushad S."/>
            <person name="Adeolu M."/>
            <person name="Wong S."/>
            <person name="Sohail M."/>
            <person name="Schellhorn H.E."/>
            <person name="Gupta R.S."/>
        </authorList>
    </citation>
    <scope>NUCLEOTIDE SEQUENCE [LARGE SCALE GENOMIC DNA]</scope>
    <source>
        <strain evidence="2 3">DSM 16301</strain>
    </source>
</reference>
<organism evidence="2 3">
    <name type="scientific">Dyella japonica DSM 16301</name>
    <dbReference type="NCBI Taxonomy" id="1440762"/>
    <lineage>
        <taxon>Bacteria</taxon>
        <taxon>Pseudomonadati</taxon>
        <taxon>Pseudomonadota</taxon>
        <taxon>Gammaproteobacteria</taxon>
        <taxon>Lysobacterales</taxon>
        <taxon>Rhodanobacteraceae</taxon>
        <taxon>Dyella</taxon>
    </lineage>
</organism>
<proteinExistence type="predicted"/>
<evidence type="ECO:0000313" key="2">
    <source>
        <dbReference type="EMBL" id="KLD66158.1"/>
    </source>
</evidence>
<dbReference type="OrthoDB" id="6286374at2"/>
<keyword evidence="1" id="KW-0812">Transmembrane</keyword>
<dbReference type="AlphaFoldDB" id="A0A0G9H9A5"/>
<sequence length="390" mass="41475">MFGSAILDVAIGIVFIYIILSMMCSTIREGIEAWLKTRAAYLERGIRELLSDVDTGSLTRQLYQHPLIDPLYFGVYPIAPLALNPRWYSRGHNLPSYIPSRNFALALLDMAARGPSNSGKGDTGPTLADSMELSLASIRAGIPTLPNATLQRVVSMAVNTAGDDLETSVRHVEAWFDSAMDRISGMYKRASQLVIFLLGLGLAIGFNINTLALADYLYGNPSVRQALVAQAERTARSSDGTPGDSDPIQQLIAQTSLPIGWAQPANGHAQPPAGPAAYAWHTFVAPALGWLLTAFAVTLGAPFWFDVLNKIMTLRSSLKPAASDEQTHVVVEPSAKDVAPASDPLASVVATPVMVTAHDATSPQLDGCGASPLAPTLDQELPCAQGGVAQ</sequence>
<evidence type="ECO:0000256" key="1">
    <source>
        <dbReference type="SAM" id="Phobius"/>
    </source>
</evidence>
<comment type="caution">
    <text evidence="2">The sequence shown here is derived from an EMBL/GenBank/DDBJ whole genome shotgun (WGS) entry which is preliminary data.</text>
</comment>